<comment type="subcellular location">
    <subcellularLocation>
        <location evidence="1">Endomembrane system</location>
        <topology evidence="1">Multi-pass membrane protein</topology>
    </subcellularLocation>
</comment>
<dbReference type="GO" id="GO:0012505">
    <property type="term" value="C:endomembrane system"/>
    <property type="evidence" value="ECO:0007669"/>
    <property type="project" value="UniProtKB-SubCell"/>
</dbReference>
<feature type="domain" description="Palmitoyltransferase DHHC" evidence="9">
    <location>
        <begin position="168"/>
        <end position="314"/>
    </location>
</feature>
<dbReference type="PANTHER" id="PTHR12246">
    <property type="entry name" value="PALMITOYLTRANSFERASE ZDHHC16"/>
    <property type="match status" value="1"/>
</dbReference>
<protein>
    <recommendedName>
        <fullName evidence="8">S-acyltransferase</fullName>
        <ecNumber evidence="8">2.3.1.225</ecNumber>
    </recommendedName>
    <alternativeName>
        <fullName evidence="8">Palmitoyltransferase</fullName>
    </alternativeName>
</protein>
<evidence type="ECO:0000256" key="5">
    <source>
        <dbReference type="ARBA" id="ARBA00022989"/>
    </source>
</evidence>
<evidence type="ECO:0000256" key="1">
    <source>
        <dbReference type="ARBA" id="ARBA00004127"/>
    </source>
</evidence>
<dbReference type="PROSITE" id="PS50216">
    <property type="entry name" value="DHHC"/>
    <property type="match status" value="1"/>
</dbReference>
<comment type="similarity">
    <text evidence="2 8">Belongs to the DHHC palmitoyltransferase family.</text>
</comment>
<reference evidence="10" key="1">
    <citation type="submission" date="2022-07" db="EMBL/GenBank/DDBJ databases">
        <authorList>
            <person name="Macas J."/>
            <person name="Novak P."/>
            <person name="Neumann P."/>
        </authorList>
    </citation>
    <scope>NUCLEOTIDE SEQUENCE</scope>
</reference>
<evidence type="ECO:0000313" key="10">
    <source>
        <dbReference type="EMBL" id="CAH9105082.1"/>
    </source>
</evidence>
<keyword evidence="5 8" id="KW-1133">Transmembrane helix</keyword>
<dbReference type="OrthoDB" id="9909019at2759"/>
<feature type="transmembrane region" description="Helical" evidence="8">
    <location>
        <begin position="213"/>
        <end position="237"/>
    </location>
</feature>
<evidence type="ECO:0000313" key="11">
    <source>
        <dbReference type="Proteomes" id="UP001152484"/>
    </source>
</evidence>
<proteinExistence type="inferred from homology"/>
<comment type="caution">
    <text evidence="10">The sequence shown here is derived from an EMBL/GenBank/DDBJ whole genome shotgun (WGS) entry which is preliminary data.</text>
</comment>
<accession>A0A9P0ZM69</accession>
<dbReference type="Proteomes" id="UP001152484">
    <property type="component" value="Unassembled WGS sequence"/>
</dbReference>
<sequence>MDFAYSTTTSAAPATRSAIIDGVVSPDEHCITAASEDNERPCWGCGLRLLVSPYAPAFRCVWCGAITNDNVIKSDNKCFKWKRLRDRCFVIFLILFMVFIICGGIWAVYPIVLSINYCHGVFHLIIAVTLSISTISTFSLTAFRSAGAPPNILWGSYPAVGKGGLENYTFCHYCSKPKSPRTHHCRSCGMCVLDMDHHCPFIGNCVGAENHRFFIMFLMSAVISMFYVNFMSAYAAYHTWPSFSYGTISSGTVTHDNELKKFTTAFLSSLVFLQARGVVLMYLFMCSVSVEIGLSMLLWQQLWYIYQGKTYLSHLSSGGDETTTKGWENVIRFFGCPYGTKRYLPVFVSSINKIHKK</sequence>
<keyword evidence="4 8" id="KW-0812">Transmembrane</keyword>
<evidence type="ECO:0000259" key="9">
    <source>
        <dbReference type="Pfam" id="PF01529"/>
    </source>
</evidence>
<dbReference type="AlphaFoldDB" id="A0A9P0ZM69"/>
<dbReference type="InterPro" id="IPR001594">
    <property type="entry name" value="Palmitoyltrfase_DHHC"/>
</dbReference>
<comment type="catalytic activity">
    <reaction evidence="8">
        <text>L-cysteinyl-[protein] + hexadecanoyl-CoA = S-hexadecanoyl-L-cysteinyl-[protein] + CoA</text>
        <dbReference type="Rhea" id="RHEA:36683"/>
        <dbReference type="Rhea" id="RHEA-COMP:10131"/>
        <dbReference type="Rhea" id="RHEA-COMP:11032"/>
        <dbReference type="ChEBI" id="CHEBI:29950"/>
        <dbReference type="ChEBI" id="CHEBI:57287"/>
        <dbReference type="ChEBI" id="CHEBI:57379"/>
        <dbReference type="ChEBI" id="CHEBI:74151"/>
        <dbReference type="EC" id="2.3.1.225"/>
    </reaction>
</comment>
<dbReference type="EMBL" id="CAMAPE010000047">
    <property type="protein sequence ID" value="CAH9105082.1"/>
    <property type="molecule type" value="Genomic_DNA"/>
</dbReference>
<evidence type="ECO:0000256" key="4">
    <source>
        <dbReference type="ARBA" id="ARBA00022692"/>
    </source>
</evidence>
<evidence type="ECO:0000256" key="7">
    <source>
        <dbReference type="ARBA" id="ARBA00023315"/>
    </source>
</evidence>
<keyword evidence="3 8" id="KW-0808">Transferase</keyword>
<feature type="transmembrane region" description="Helical" evidence="8">
    <location>
        <begin position="121"/>
        <end position="143"/>
    </location>
</feature>
<evidence type="ECO:0000256" key="6">
    <source>
        <dbReference type="ARBA" id="ARBA00023136"/>
    </source>
</evidence>
<dbReference type="GO" id="GO:0019706">
    <property type="term" value="F:protein-cysteine S-palmitoyltransferase activity"/>
    <property type="evidence" value="ECO:0007669"/>
    <property type="project" value="UniProtKB-EC"/>
</dbReference>
<comment type="domain">
    <text evidence="8">The DHHC domain is required for palmitoyltransferase activity.</text>
</comment>
<dbReference type="Pfam" id="PF01529">
    <property type="entry name" value="DHHC"/>
    <property type="match status" value="1"/>
</dbReference>
<keyword evidence="11" id="KW-1185">Reference proteome</keyword>
<evidence type="ECO:0000256" key="3">
    <source>
        <dbReference type="ARBA" id="ARBA00022679"/>
    </source>
</evidence>
<feature type="transmembrane region" description="Helical" evidence="8">
    <location>
        <begin position="279"/>
        <end position="299"/>
    </location>
</feature>
<dbReference type="EC" id="2.3.1.225" evidence="8"/>
<evidence type="ECO:0000256" key="2">
    <source>
        <dbReference type="ARBA" id="ARBA00008574"/>
    </source>
</evidence>
<keyword evidence="6 8" id="KW-0472">Membrane</keyword>
<evidence type="ECO:0000256" key="8">
    <source>
        <dbReference type="RuleBase" id="RU079119"/>
    </source>
</evidence>
<organism evidence="10 11">
    <name type="scientific">Cuscuta europaea</name>
    <name type="common">European dodder</name>
    <dbReference type="NCBI Taxonomy" id="41803"/>
    <lineage>
        <taxon>Eukaryota</taxon>
        <taxon>Viridiplantae</taxon>
        <taxon>Streptophyta</taxon>
        <taxon>Embryophyta</taxon>
        <taxon>Tracheophyta</taxon>
        <taxon>Spermatophyta</taxon>
        <taxon>Magnoliopsida</taxon>
        <taxon>eudicotyledons</taxon>
        <taxon>Gunneridae</taxon>
        <taxon>Pentapetalae</taxon>
        <taxon>asterids</taxon>
        <taxon>lamiids</taxon>
        <taxon>Solanales</taxon>
        <taxon>Convolvulaceae</taxon>
        <taxon>Cuscuteae</taxon>
        <taxon>Cuscuta</taxon>
        <taxon>Cuscuta subgen. Cuscuta</taxon>
    </lineage>
</organism>
<dbReference type="InterPro" id="IPR039859">
    <property type="entry name" value="PFA4/ZDH16/20/ERF2-like"/>
</dbReference>
<gene>
    <name evidence="10" type="ORF">CEURO_LOCUS16798</name>
</gene>
<name>A0A9P0ZM69_CUSEU</name>
<keyword evidence="7 8" id="KW-0012">Acyltransferase</keyword>
<feature type="transmembrane region" description="Helical" evidence="8">
    <location>
        <begin position="89"/>
        <end position="109"/>
    </location>
</feature>